<feature type="region of interest" description="Disordered" evidence="7">
    <location>
        <begin position="459"/>
        <end position="480"/>
    </location>
</feature>
<protein>
    <submittedName>
        <fullName evidence="9">Zn-dependent protease, contains TPR repeats</fullName>
    </submittedName>
</protein>
<organism evidence="9">
    <name type="scientific">hydrothermal vent metagenome</name>
    <dbReference type="NCBI Taxonomy" id="652676"/>
    <lineage>
        <taxon>unclassified sequences</taxon>
        <taxon>metagenomes</taxon>
        <taxon>ecological metagenomes</taxon>
    </lineage>
</organism>
<dbReference type="SUPFAM" id="SSF48452">
    <property type="entry name" value="TPR-like"/>
    <property type="match status" value="1"/>
</dbReference>
<evidence type="ECO:0000256" key="2">
    <source>
        <dbReference type="ARBA" id="ARBA00022670"/>
    </source>
</evidence>
<accession>A0A3B0SSE1</accession>
<dbReference type="PANTHER" id="PTHR22726:SF1">
    <property type="entry name" value="METALLOENDOPEPTIDASE OMA1, MITOCHONDRIAL"/>
    <property type="match status" value="1"/>
</dbReference>
<keyword evidence="5" id="KW-0862">Zinc</keyword>
<dbReference type="InterPro" id="IPR011990">
    <property type="entry name" value="TPR-like_helical_dom_sf"/>
</dbReference>
<dbReference type="InterPro" id="IPR001915">
    <property type="entry name" value="Peptidase_M48"/>
</dbReference>
<name>A0A3B0SSE1_9ZZZZ</name>
<dbReference type="InterPro" id="IPR051156">
    <property type="entry name" value="Mito/Outer_Membr_Metalloprot"/>
</dbReference>
<evidence type="ECO:0000313" key="9">
    <source>
        <dbReference type="EMBL" id="VAV99383.1"/>
    </source>
</evidence>
<evidence type="ECO:0000256" key="5">
    <source>
        <dbReference type="ARBA" id="ARBA00022833"/>
    </source>
</evidence>
<keyword evidence="2 9" id="KW-0645">Protease</keyword>
<dbReference type="GO" id="GO:0004222">
    <property type="term" value="F:metalloendopeptidase activity"/>
    <property type="evidence" value="ECO:0007669"/>
    <property type="project" value="InterPro"/>
</dbReference>
<evidence type="ECO:0000256" key="6">
    <source>
        <dbReference type="ARBA" id="ARBA00023049"/>
    </source>
</evidence>
<keyword evidence="3" id="KW-0479">Metal-binding</keyword>
<dbReference type="PANTHER" id="PTHR22726">
    <property type="entry name" value="METALLOENDOPEPTIDASE OMA1"/>
    <property type="match status" value="1"/>
</dbReference>
<evidence type="ECO:0000256" key="1">
    <source>
        <dbReference type="ARBA" id="ARBA00001947"/>
    </source>
</evidence>
<evidence type="ECO:0000259" key="8">
    <source>
        <dbReference type="Pfam" id="PF01435"/>
    </source>
</evidence>
<evidence type="ECO:0000256" key="7">
    <source>
        <dbReference type="SAM" id="MobiDB-lite"/>
    </source>
</evidence>
<feature type="domain" description="Peptidase M48" evidence="8">
    <location>
        <begin position="48"/>
        <end position="241"/>
    </location>
</feature>
<feature type="compositionally biased region" description="Basic residues" evidence="7">
    <location>
        <begin position="467"/>
        <end position="480"/>
    </location>
</feature>
<dbReference type="CDD" id="cd07324">
    <property type="entry name" value="M48C_Oma1-like"/>
    <property type="match status" value="1"/>
</dbReference>
<dbReference type="GO" id="GO:0016020">
    <property type="term" value="C:membrane"/>
    <property type="evidence" value="ECO:0007669"/>
    <property type="project" value="TreeGrafter"/>
</dbReference>
<dbReference type="AlphaFoldDB" id="A0A3B0SSE1"/>
<proteinExistence type="predicted"/>
<gene>
    <name evidence="9" type="ORF">MNBD_ALPHA01-1172</name>
</gene>
<keyword evidence="6" id="KW-0482">Metalloprotease</keyword>
<sequence>MIKKIHIFFPRLALWKITCQTLCVAMVFTVAFSDYSYAKKRGGLSLLRDAEIERTIRRMSEPIFKAAGLDNDSVSTYLINDDSLNAFVAGGQNIFLHSGLLIQSKNANQVIGVIAHETGHITGGHLSRFSDGIKSATVMTLIGAILGAAAIAAGSGDAGMALILGGQHVGTRTFLKYSRTQESAADQAGLTFLEKTGQSGVGLIDFLDYLGDQELMTARYRDPYAGTHPVTGLRISKLRERVETSPYFKAETDPAIEHDFKRLQAKLYGYLKPAYATLNKYTKKDQSLYARYARSFAYNKQHDVDKAIQEIDKLITDYPSDPFFRETKGQILFENGLIKQSIAPYRKAVDNLPDSPLIRISLAQSLIATEDDQYLDEALTHLEYALSRDPKNSFAWRQASVAYHRKDNAAMTYYATAERFLLVGNQQGAMINARHAVDTLVKDTPQWIRAQDILVVTSSNMSDKERKKQKQKKKPEQHKH</sequence>
<keyword evidence="4" id="KW-0378">Hydrolase</keyword>
<dbReference type="Pfam" id="PF01435">
    <property type="entry name" value="Peptidase_M48"/>
    <property type="match status" value="1"/>
</dbReference>
<dbReference type="Gene3D" id="1.25.40.10">
    <property type="entry name" value="Tetratricopeptide repeat domain"/>
    <property type="match status" value="1"/>
</dbReference>
<comment type="cofactor">
    <cofactor evidence="1">
        <name>Zn(2+)</name>
        <dbReference type="ChEBI" id="CHEBI:29105"/>
    </cofactor>
</comment>
<dbReference type="EMBL" id="UOEJ01000113">
    <property type="protein sequence ID" value="VAV99383.1"/>
    <property type="molecule type" value="Genomic_DNA"/>
</dbReference>
<dbReference type="GO" id="GO:0046872">
    <property type="term" value="F:metal ion binding"/>
    <property type="evidence" value="ECO:0007669"/>
    <property type="project" value="UniProtKB-KW"/>
</dbReference>
<evidence type="ECO:0000256" key="3">
    <source>
        <dbReference type="ARBA" id="ARBA00022723"/>
    </source>
</evidence>
<dbReference type="Gene3D" id="3.30.2010.10">
    <property type="entry name" value="Metalloproteases ('zincins'), catalytic domain"/>
    <property type="match status" value="1"/>
</dbReference>
<dbReference type="GO" id="GO:0051603">
    <property type="term" value="P:proteolysis involved in protein catabolic process"/>
    <property type="evidence" value="ECO:0007669"/>
    <property type="project" value="TreeGrafter"/>
</dbReference>
<reference evidence="9" key="1">
    <citation type="submission" date="2018-06" db="EMBL/GenBank/DDBJ databases">
        <authorList>
            <person name="Zhirakovskaya E."/>
        </authorList>
    </citation>
    <scope>NUCLEOTIDE SEQUENCE</scope>
</reference>
<evidence type="ECO:0000256" key="4">
    <source>
        <dbReference type="ARBA" id="ARBA00022801"/>
    </source>
</evidence>